<feature type="transmembrane region" description="Helical" evidence="6">
    <location>
        <begin position="145"/>
        <end position="168"/>
    </location>
</feature>
<dbReference type="CTD" id="9804043"/>
<protein>
    <recommendedName>
        <fullName evidence="6">Serpentine receptor class gamma</fullName>
    </recommendedName>
</protein>
<keyword evidence="5 6" id="KW-0472">Membrane</keyword>
<dbReference type="PANTHER" id="PTHR31552">
    <property type="entry name" value="SERPENTINE RECEPTOR CLASS GAMMA"/>
    <property type="match status" value="1"/>
</dbReference>
<feature type="compositionally biased region" description="Low complexity" evidence="7">
    <location>
        <begin position="360"/>
        <end position="375"/>
    </location>
</feature>
<dbReference type="GO" id="GO:0016020">
    <property type="term" value="C:membrane"/>
    <property type="evidence" value="ECO:0007669"/>
    <property type="project" value="UniProtKB-SubCell"/>
</dbReference>
<feature type="transmembrane region" description="Helical" evidence="6">
    <location>
        <begin position="24"/>
        <end position="51"/>
    </location>
</feature>
<evidence type="ECO:0000256" key="3">
    <source>
        <dbReference type="ARBA" id="ARBA00022692"/>
    </source>
</evidence>
<dbReference type="Proteomes" id="UP000483820">
    <property type="component" value="Chromosome IV"/>
</dbReference>
<name>A0A6A5GU37_CAERE</name>
<comment type="subcellular location">
    <subcellularLocation>
        <location evidence="1">Membrane</location>
        <topology evidence="1">Multi-pass membrane protein</topology>
    </subcellularLocation>
</comment>
<organism evidence="8 9">
    <name type="scientific">Caenorhabditis remanei</name>
    <name type="common">Caenorhabditis vulgaris</name>
    <dbReference type="NCBI Taxonomy" id="31234"/>
    <lineage>
        <taxon>Eukaryota</taxon>
        <taxon>Metazoa</taxon>
        <taxon>Ecdysozoa</taxon>
        <taxon>Nematoda</taxon>
        <taxon>Chromadorea</taxon>
        <taxon>Rhabditida</taxon>
        <taxon>Rhabditina</taxon>
        <taxon>Rhabditomorpha</taxon>
        <taxon>Rhabditoidea</taxon>
        <taxon>Rhabditidae</taxon>
        <taxon>Peloderinae</taxon>
        <taxon>Caenorhabditis</taxon>
    </lineage>
</organism>
<evidence type="ECO:0000313" key="9">
    <source>
        <dbReference type="Proteomes" id="UP000483820"/>
    </source>
</evidence>
<dbReference type="GO" id="GO:0007606">
    <property type="term" value="P:sensory perception of chemical stimulus"/>
    <property type="evidence" value="ECO:0007669"/>
    <property type="project" value="UniProtKB-UniRule"/>
</dbReference>
<evidence type="ECO:0000256" key="2">
    <source>
        <dbReference type="ARBA" id="ARBA00005692"/>
    </source>
</evidence>
<dbReference type="PANTHER" id="PTHR31552:SF29">
    <property type="entry name" value="SERPENTINE RECEPTOR CLASS GAMMA"/>
    <property type="match status" value="1"/>
</dbReference>
<feature type="transmembrane region" description="Helical" evidence="6">
    <location>
        <begin position="71"/>
        <end position="99"/>
    </location>
</feature>
<feature type="region of interest" description="Disordered" evidence="7">
    <location>
        <begin position="360"/>
        <end position="426"/>
    </location>
</feature>
<evidence type="ECO:0000313" key="8">
    <source>
        <dbReference type="EMBL" id="KAF1758988.1"/>
    </source>
</evidence>
<comment type="similarity">
    <text evidence="2 6">Belongs to the nematode receptor-like protein srg family.</text>
</comment>
<sequence length="453" mass="51041">MAEFNDNPPATEWNLQNMHHIWKILFPILLALVIVVTVFGTRTILATVPYYTFNEALDMYTIKSDSNILPAYYNVIYFMAFSVSLSVFLNVISVIRLKIIQHKISTVERNLLLVTIFSSIIQCFAAGNTFVLQLDPTRTTLAGQAAQVILPFASDFLTISQPYVLIFLSSKVRSGFIRMYLKRYAKQFNGMAFTKTNEFGKKVFRHVAEVEHDVGFSSEANRQMSMLRCSLGFTLEDVLEKAETVAVGLENWKCAKQIEKPDSARRELSEKYPQAWVPCSDPFIHRWIALQAINHMKIRLDTMTETMILVGQNPRSEDVSQWEYHKEHDDGEKHTADTTRLDGVCWKKKLGFWGFSEAYYSSSSDSESTETSESSESSESESNDFSDAVSSSSSEVMGSSTIGSAVSSSAPSLSVEFKEKSSSRRSSGNFTLELRKVMLRRAQINGMNDSTGI</sequence>
<accession>A0A6A5GU37</accession>
<dbReference type="GO" id="GO:0004888">
    <property type="term" value="F:transmembrane signaling receptor activity"/>
    <property type="evidence" value="ECO:0007669"/>
    <property type="project" value="InterPro"/>
</dbReference>
<feature type="compositionally biased region" description="Low complexity" evidence="7">
    <location>
        <begin position="385"/>
        <end position="415"/>
    </location>
</feature>
<dbReference type="EMBL" id="WUAV01000004">
    <property type="protein sequence ID" value="KAF1758988.1"/>
    <property type="molecule type" value="Genomic_DNA"/>
</dbReference>
<evidence type="ECO:0000256" key="1">
    <source>
        <dbReference type="ARBA" id="ARBA00004141"/>
    </source>
</evidence>
<reference evidence="8 9" key="1">
    <citation type="submission" date="2019-12" db="EMBL/GenBank/DDBJ databases">
        <title>Chromosome-level assembly of the Caenorhabditis remanei genome.</title>
        <authorList>
            <person name="Teterina A.A."/>
            <person name="Willis J.H."/>
            <person name="Phillips P.C."/>
        </authorList>
    </citation>
    <scope>NUCLEOTIDE SEQUENCE [LARGE SCALE GENOMIC DNA]</scope>
    <source>
        <strain evidence="8 9">PX506</strain>
        <tissue evidence="8">Whole organism</tissue>
    </source>
</reference>
<gene>
    <name evidence="8" type="ORF">GCK72_015448</name>
</gene>
<dbReference type="Pfam" id="PF02118">
    <property type="entry name" value="Srg"/>
    <property type="match status" value="1"/>
</dbReference>
<comment type="caution">
    <text evidence="8">The sequence shown here is derived from an EMBL/GenBank/DDBJ whole genome shotgun (WGS) entry which is preliminary data.</text>
</comment>
<dbReference type="GeneID" id="9804043"/>
<dbReference type="AlphaFoldDB" id="A0A6A5GU37"/>
<dbReference type="RefSeq" id="XP_053585647.1">
    <property type="nucleotide sequence ID" value="XM_053730875.1"/>
</dbReference>
<evidence type="ECO:0000256" key="7">
    <source>
        <dbReference type="SAM" id="MobiDB-lite"/>
    </source>
</evidence>
<keyword evidence="3 6" id="KW-0812">Transmembrane</keyword>
<dbReference type="InterPro" id="IPR000609">
    <property type="entry name" value="7TM_GPCR_serpentine_rcpt_Srg"/>
</dbReference>
<evidence type="ECO:0000256" key="6">
    <source>
        <dbReference type="RuleBase" id="RU280813"/>
    </source>
</evidence>
<dbReference type="KEGG" id="crq:GCK72_015448"/>
<evidence type="ECO:0000256" key="4">
    <source>
        <dbReference type="ARBA" id="ARBA00022989"/>
    </source>
</evidence>
<proteinExistence type="inferred from homology"/>
<feature type="transmembrane region" description="Helical" evidence="6">
    <location>
        <begin position="111"/>
        <end position="133"/>
    </location>
</feature>
<comment type="caution">
    <text evidence="6">Lacks conserved residue(s) required for the propagation of feature annotation.</text>
</comment>
<keyword evidence="4 6" id="KW-1133">Transmembrane helix</keyword>
<evidence type="ECO:0000256" key="5">
    <source>
        <dbReference type="ARBA" id="ARBA00023136"/>
    </source>
</evidence>